<dbReference type="PROSITE" id="PS50893">
    <property type="entry name" value="ABC_TRANSPORTER_2"/>
    <property type="match status" value="2"/>
</dbReference>
<evidence type="ECO:0000256" key="8">
    <source>
        <dbReference type="SAM" id="MobiDB-lite"/>
    </source>
</evidence>
<evidence type="ECO:0000256" key="1">
    <source>
        <dbReference type="ARBA" id="ARBA00004202"/>
    </source>
</evidence>
<dbReference type="GO" id="GO:0015833">
    <property type="term" value="P:peptide transport"/>
    <property type="evidence" value="ECO:0007669"/>
    <property type="project" value="InterPro"/>
</dbReference>
<evidence type="ECO:0000256" key="2">
    <source>
        <dbReference type="ARBA" id="ARBA00005417"/>
    </source>
</evidence>
<gene>
    <name evidence="10" type="ordered locus">FraEuI1c_1330</name>
</gene>
<proteinExistence type="inferred from homology"/>
<dbReference type="HOGENOM" id="CLU_000604_86_2_11"/>
<dbReference type="EMBL" id="CP002299">
    <property type="protein sequence ID" value="ADP79397.1"/>
    <property type="molecule type" value="Genomic_DNA"/>
</dbReference>
<dbReference type="CDD" id="cd03257">
    <property type="entry name" value="ABC_NikE_OppD_transporters"/>
    <property type="match status" value="2"/>
</dbReference>
<sequence>MTTPAALELRDLTVTFRQRGNDLPAVRGLDLTIAAGETYGLVGESGCGKSTTAYAVARYLAQNAQVTGGSIRVGGRDVLRLAGDQLRQFRATELAMVYQEPGAALNPTMRIGDQVAEVHVAHGMPVAAARAAATEDLGRVSLPDPRRISLRYPHELSGGQQQRVVLAMALAVRPRLLILDEPTTGLDATVEAEILDLVGRLQAELGFGVLMISHNLPLIASMCDRIGVLYAGRLVEEGPVDTLLRAPLHPYTAGLLRGVPHLRGPGREIALRPIPGRLAASDRTAPGCVFAARCSVATLECRETEPRLDAAAGEWPLHRARCFHPGSLDPRPPSGTSGAPRRPPGEPVVRIEHLTKRYDGAFACDDVNLEIRRGEVLGLVGESGSGKTTVARCLAGLVSYDGTIRVDGVARHPNVGRRDPRARRDLQMVFQQPDASLNRRRTAAAILGRAIRKLGGDWTVERLGDRVRLDAATLQRRSSQLSGGEKQRVAIGRAFAGRPAVVVCDEPVSALDVSVQAGILTLLKELLDTGEVSYLFISHDLGVVRYLADRIAVMYRGRIVEVGPAAEVLRSPRHPYTQLLLAAVPRLDHGVPARRRRPPAPGAARHPDVDTSGLESAAGCAFAGRCRHRIDGLCEVTSPPWRGADHEHGLRCHLTAPPGEAGGSRPSPAPLGVPTLIKEARSDDR</sequence>
<dbReference type="RefSeq" id="WP_013422517.1">
    <property type="nucleotide sequence ID" value="NC_014666.1"/>
</dbReference>
<dbReference type="PROSITE" id="PS00211">
    <property type="entry name" value="ABC_TRANSPORTER_1"/>
    <property type="match status" value="2"/>
</dbReference>
<keyword evidence="11" id="KW-1185">Reference proteome</keyword>
<name>E3J3R0_PSEI1</name>
<dbReference type="OrthoDB" id="2986442at2"/>
<dbReference type="STRING" id="298654.FraEuI1c_1330"/>
<feature type="domain" description="ABC transporter" evidence="9">
    <location>
        <begin position="7"/>
        <end position="256"/>
    </location>
</feature>
<dbReference type="AlphaFoldDB" id="E3J3R0"/>
<accession>E3J3R0</accession>
<keyword evidence="3" id="KW-0813">Transport</keyword>
<dbReference type="NCBIfam" id="NF008453">
    <property type="entry name" value="PRK11308.1"/>
    <property type="match status" value="2"/>
</dbReference>
<dbReference type="InterPro" id="IPR003439">
    <property type="entry name" value="ABC_transporter-like_ATP-bd"/>
</dbReference>
<dbReference type="InParanoid" id="E3J3R0"/>
<protein>
    <submittedName>
        <fullName evidence="10">Oligopeptide/dipeptide ABC transporter, ATPase subunit</fullName>
    </submittedName>
</protein>
<dbReference type="InterPro" id="IPR050388">
    <property type="entry name" value="ABC_Ni/Peptide_Import"/>
</dbReference>
<dbReference type="FunFam" id="3.40.50.300:FF:000016">
    <property type="entry name" value="Oligopeptide ABC transporter ATP-binding component"/>
    <property type="match status" value="1"/>
</dbReference>
<reference evidence="10 11" key="1">
    <citation type="submission" date="2010-10" db="EMBL/GenBank/DDBJ databases">
        <title>Complete sequence of Frankia sp. EuI1c.</title>
        <authorList>
            <consortium name="US DOE Joint Genome Institute"/>
            <person name="Lucas S."/>
            <person name="Copeland A."/>
            <person name="Lapidus A."/>
            <person name="Cheng J.-F."/>
            <person name="Bruce D."/>
            <person name="Goodwin L."/>
            <person name="Pitluck S."/>
            <person name="Chertkov O."/>
            <person name="Detter J.C."/>
            <person name="Han C."/>
            <person name="Tapia R."/>
            <person name="Land M."/>
            <person name="Hauser L."/>
            <person name="Jeffries C."/>
            <person name="Kyrpides N."/>
            <person name="Ivanova N."/>
            <person name="Mikhailova N."/>
            <person name="Beauchemin N."/>
            <person name="Sen A."/>
            <person name="Sur S.A."/>
            <person name="Gtari M."/>
            <person name="Wall L."/>
            <person name="Tisa L."/>
            <person name="Woyke T."/>
        </authorList>
    </citation>
    <scope>NUCLEOTIDE SEQUENCE [LARGE SCALE GENOMIC DNA]</scope>
    <source>
        <strain evidence="11">DSM 45817 / CECT 9037 / EuI1c</strain>
    </source>
</reference>
<dbReference type="Pfam" id="PF00005">
    <property type="entry name" value="ABC_tran"/>
    <property type="match status" value="2"/>
</dbReference>
<keyword evidence="7" id="KW-0472">Membrane</keyword>
<feature type="region of interest" description="Disordered" evidence="8">
    <location>
        <begin position="652"/>
        <end position="685"/>
    </location>
</feature>
<dbReference type="Proteomes" id="UP000002484">
    <property type="component" value="Chromosome"/>
</dbReference>
<keyword evidence="5" id="KW-0547">Nucleotide-binding</keyword>
<dbReference type="InterPro" id="IPR013563">
    <property type="entry name" value="Oligopep_ABC_C"/>
</dbReference>
<keyword evidence="6" id="KW-0067">ATP-binding</keyword>
<dbReference type="InterPro" id="IPR027417">
    <property type="entry name" value="P-loop_NTPase"/>
</dbReference>
<comment type="similarity">
    <text evidence="2">Belongs to the ABC transporter superfamily.</text>
</comment>
<dbReference type="Gene3D" id="3.40.50.300">
    <property type="entry name" value="P-loop containing nucleotide triphosphate hydrolases"/>
    <property type="match status" value="2"/>
</dbReference>
<feature type="region of interest" description="Disordered" evidence="8">
    <location>
        <begin position="590"/>
        <end position="612"/>
    </location>
</feature>
<dbReference type="KEGG" id="fri:FraEuI1c_1330"/>
<keyword evidence="4" id="KW-1003">Cell membrane</keyword>
<evidence type="ECO:0000256" key="3">
    <source>
        <dbReference type="ARBA" id="ARBA00022448"/>
    </source>
</evidence>
<dbReference type="PANTHER" id="PTHR43297:SF2">
    <property type="entry name" value="DIPEPTIDE TRANSPORT ATP-BINDING PROTEIN DPPD"/>
    <property type="match status" value="1"/>
</dbReference>
<dbReference type="InterPro" id="IPR003593">
    <property type="entry name" value="AAA+_ATPase"/>
</dbReference>
<dbReference type="SUPFAM" id="SSF52540">
    <property type="entry name" value="P-loop containing nucleoside triphosphate hydrolases"/>
    <property type="match status" value="2"/>
</dbReference>
<evidence type="ECO:0000313" key="11">
    <source>
        <dbReference type="Proteomes" id="UP000002484"/>
    </source>
</evidence>
<comment type="subcellular location">
    <subcellularLocation>
        <location evidence="1">Cell membrane</location>
        <topology evidence="1">Peripheral membrane protein</topology>
    </subcellularLocation>
</comment>
<evidence type="ECO:0000256" key="7">
    <source>
        <dbReference type="ARBA" id="ARBA00023136"/>
    </source>
</evidence>
<evidence type="ECO:0000313" key="10">
    <source>
        <dbReference type="EMBL" id="ADP79397.1"/>
    </source>
</evidence>
<dbReference type="NCBIfam" id="TIGR01727">
    <property type="entry name" value="oligo_HPY"/>
    <property type="match status" value="2"/>
</dbReference>
<evidence type="ECO:0000259" key="9">
    <source>
        <dbReference type="PROSITE" id="PS50893"/>
    </source>
</evidence>
<dbReference type="InterPro" id="IPR017871">
    <property type="entry name" value="ABC_transporter-like_CS"/>
</dbReference>
<evidence type="ECO:0000256" key="5">
    <source>
        <dbReference type="ARBA" id="ARBA00022741"/>
    </source>
</evidence>
<dbReference type="SMART" id="SM00382">
    <property type="entry name" value="AAA"/>
    <property type="match status" value="2"/>
</dbReference>
<dbReference type="GO" id="GO:0016887">
    <property type="term" value="F:ATP hydrolysis activity"/>
    <property type="evidence" value="ECO:0007669"/>
    <property type="project" value="InterPro"/>
</dbReference>
<dbReference type="GO" id="GO:0005886">
    <property type="term" value="C:plasma membrane"/>
    <property type="evidence" value="ECO:0007669"/>
    <property type="project" value="UniProtKB-SubCell"/>
</dbReference>
<feature type="region of interest" description="Disordered" evidence="8">
    <location>
        <begin position="323"/>
        <end position="346"/>
    </location>
</feature>
<evidence type="ECO:0000256" key="4">
    <source>
        <dbReference type="ARBA" id="ARBA00022475"/>
    </source>
</evidence>
<dbReference type="GO" id="GO:0005524">
    <property type="term" value="F:ATP binding"/>
    <property type="evidence" value="ECO:0007669"/>
    <property type="project" value="UniProtKB-KW"/>
</dbReference>
<feature type="domain" description="ABC transporter" evidence="9">
    <location>
        <begin position="349"/>
        <end position="581"/>
    </location>
</feature>
<dbReference type="eggNOG" id="COG4172">
    <property type="taxonomic scope" value="Bacteria"/>
</dbReference>
<evidence type="ECO:0000256" key="6">
    <source>
        <dbReference type="ARBA" id="ARBA00022840"/>
    </source>
</evidence>
<dbReference type="Pfam" id="PF08352">
    <property type="entry name" value="oligo_HPY"/>
    <property type="match status" value="2"/>
</dbReference>
<dbReference type="PANTHER" id="PTHR43297">
    <property type="entry name" value="OLIGOPEPTIDE TRANSPORT ATP-BINDING PROTEIN APPD"/>
    <property type="match status" value="1"/>
</dbReference>
<organism evidence="10 11">
    <name type="scientific">Pseudofrankia inefficax (strain DSM 45817 / CECT 9037 / DDB 130130 / EuI1c)</name>
    <name type="common">Frankia inefficax</name>
    <dbReference type="NCBI Taxonomy" id="298654"/>
    <lineage>
        <taxon>Bacteria</taxon>
        <taxon>Bacillati</taxon>
        <taxon>Actinomycetota</taxon>
        <taxon>Actinomycetes</taxon>
        <taxon>Frankiales</taxon>
        <taxon>Frankiaceae</taxon>
        <taxon>Pseudofrankia</taxon>
    </lineage>
</organism>